<dbReference type="AlphaFoldDB" id="A0AAW8TYW9"/>
<dbReference type="Proteomes" id="UP001256711">
    <property type="component" value="Unassembled WGS sequence"/>
</dbReference>
<dbReference type="RefSeq" id="WP_311835119.1">
    <property type="nucleotide sequence ID" value="NZ_JARQBJ010000002.1"/>
</dbReference>
<sequence>MQTKAKKRVNIVSVSLVKESSFLYEPRRCSSANSAYQLFAPFVESKDREHVVIAGLNTKNEPLLKSLQESA</sequence>
<accession>A0AAW8TYW9</accession>
<protein>
    <submittedName>
        <fullName evidence="1">Uncharacterized protein</fullName>
    </submittedName>
</protein>
<dbReference type="EMBL" id="JARQBJ010000002">
    <property type="protein sequence ID" value="MDT2809694.1"/>
    <property type="molecule type" value="Genomic_DNA"/>
</dbReference>
<comment type="caution">
    <text evidence="1">The sequence shown here is derived from an EMBL/GenBank/DDBJ whole genome shotgun (WGS) entry which is preliminary data.</text>
</comment>
<reference evidence="1" key="1">
    <citation type="submission" date="2023-03" db="EMBL/GenBank/DDBJ databases">
        <authorList>
            <person name="Shen W."/>
            <person name="Cai J."/>
        </authorList>
    </citation>
    <scope>NUCLEOTIDE SEQUENCE</scope>
    <source>
        <strain evidence="1">B226-2</strain>
    </source>
</reference>
<proteinExistence type="predicted"/>
<name>A0AAW8TYW9_9ENTE</name>
<evidence type="ECO:0000313" key="1">
    <source>
        <dbReference type="EMBL" id="MDT2809694.1"/>
    </source>
</evidence>
<evidence type="ECO:0000313" key="2">
    <source>
        <dbReference type="Proteomes" id="UP001256711"/>
    </source>
</evidence>
<gene>
    <name evidence="1" type="ORF">P7H43_04300</name>
</gene>
<organism evidence="1 2">
    <name type="scientific">Enterococcus asini</name>
    <dbReference type="NCBI Taxonomy" id="57732"/>
    <lineage>
        <taxon>Bacteria</taxon>
        <taxon>Bacillati</taxon>
        <taxon>Bacillota</taxon>
        <taxon>Bacilli</taxon>
        <taxon>Lactobacillales</taxon>
        <taxon>Enterococcaceae</taxon>
        <taxon>Enterococcus</taxon>
    </lineage>
</organism>